<dbReference type="PANTHER" id="PTHR16220">
    <property type="entry name" value="WD REPEAT PROTEIN 8-RELATED"/>
    <property type="match status" value="1"/>
</dbReference>
<dbReference type="Gene3D" id="2.130.10.10">
    <property type="entry name" value="YVTN repeat-like/Quinoprotein amine dehydrogenase"/>
    <property type="match status" value="3"/>
</dbReference>
<dbReference type="SUPFAM" id="SSF69322">
    <property type="entry name" value="Tricorn protease domain 2"/>
    <property type="match status" value="1"/>
</dbReference>
<keyword evidence="2" id="KW-1185">Reference proteome</keyword>
<dbReference type="Gramene" id="GBG89539">
    <property type="protein sequence ID" value="GBG89539"/>
    <property type="gene ID" value="CBR_g49329"/>
</dbReference>
<dbReference type="STRING" id="69332.A0A388M4Y8"/>
<reference evidence="1 2" key="1">
    <citation type="journal article" date="2018" name="Cell">
        <title>The Chara Genome: Secondary Complexity and Implications for Plant Terrestrialization.</title>
        <authorList>
            <person name="Nishiyama T."/>
            <person name="Sakayama H."/>
            <person name="Vries J.D."/>
            <person name="Buschmann H."/>
            <person name="Saint-Marcoux D."/>
            <person name="Ullrich K.K."/>
            <person name="Haas F.B."/>
            <person name="Vanderstraeten L."/>
            <person name="Becker D."/>
            <person name="Lang D."/>
            <person name="Vosolsobe S."/>
            <person name="Rombauts S."/>
            <person name="Wilhelmsson P.K.I."/>
            <person name="Janitza P."/>
            <person name="Kern R."/>
            <person name="Heyl A."/>
            <person name="Rumpler F."/>
            <person name="Villalobos L.I.A.C."/>
            <person name="Clay J.M."/>
            <person name="Skokan R."/>
            <person name="Toyoda A."/>
            <person name="Suzuki Y."/>
            <person name="Kagoshima H."/>
            <person name="Schijlen E."/>
            <person name="Tajeshwar N."/>
            <person name="Catarino B."/>
            <person name="Hetherington A.J."/>
            <person name="Saltykova A."/>
            <person name="Bonnot C."/>
            <person name="Breuninger H."/>
            <person name="Symeonidi A."/>
            <person name="Radhakrishnan G.V."/>
            <person name="Van Nieuwerburgh F."/>
            <person name="Deforce D."/>
            <person name="Chang C."/>
            <person name="Karol K.G."/>
            <person name="Hedrich R."/>
            <person name="Ulvskov P."/>
            <person name="Glockner G."/>
            <person name="Delwiche C.F."/>
            <person name="Petrasek J."/>
            <person name="Van de Peer Y."/>
            <person name="Friml J."/>
            <person name="Beilby M."/>
            <person name="Dolan L."/>
            <person name="Kohara Y."/>
            <person name="Sugano S."/>
            <person name="Fujiyama A."/>
            <person name="Delaux P.-M."/>
            <person name="Quint M."/>
            <person name="TheiBen G."/>
            <person name="Hagemann M."/>
            <person name="Harholt J."/>
            <person name="Dunand C."/>
            <person name="Zachgo S."/>
            <person name="Langdale J."/>
            <person name="Maumus F."/>
            <person name="Straeten D.V.D."/>
            <person name="Gould S.B."/>
            <person name="Rensing S.A."/>
        </authorList>
    </citation>
    <scope>NUCLEOTIDE SEQUENCE [LARGE SCALE GENOMIC DNA]</scope>
    <source>
        <strain evidence="1 2">S276</strain>
    </source>
</reference>
<dbReference type="EMBL" id="BFEA01000744">
    <property type="protein sequence ID" value="GBG89539.1"/>
    <property type="molecule type" value="Genomic_DNA"/>
</dbReference>
<evidence type="ECO:0000313" key="2">
    <source>
        <dbReference type="Proteomes" id="UP000265515"/>
    </source>
</evidence>
<accession>A0A388M4Y8</accession>
<dbReference type="PANTHER" id="PTHR16220:SF0">
    <property type="entry name" value="WD REPEAT-CONTAINING PROTEIN WRAP73"/>
    <property type="match status" value="1"/>
</dbReference>
<dbReference type="InterPro" id="IPR015943">
    <property type="entry name" value="WD40/YVTN_repeat-like_dom_sf"/>
</dbReference>
<protein>
    <recommendedName>
        <fullName evidence="3">Anaphase-promoting complex subunit 4 WD40 domain-containing protein</fullName>
    </recommendedName>
</protein>
<evidence type="ECO:0008006" key="3">
    <source>
        <dbReference type="Google" id="ProtNLM"/>
    </source>
</evidence>
<gene>
    <name evidence="1" type="ORF">CBR_g49329</name>
</gene>
<evidence type="ECO:0000313" key="1">
    <source>
        <dbReference type="EMBL" id="GBG89539.1"/>
    </source>
</evidence>
<dbReference type="GO" id="GO:0005815">
    <property type="term" value="C:microtubule organizing center"/>
    <property type="evidence" value="ECO:0007669"/>
    <property type="project" value="TreeGrafter"/>
</dbReference>
<organism evidence="1 2">
    <name type="scientific">Chara braunii</name>
    <name type="common">Braun's stonewort</name>
    <dbReference type="NCBI Taxonomy" id="69332"/>
    <lineage>
        <taxon>Eukaryota</taxon>
        <taxon>Viridiplantae</taxon>
        <taxon>Streptophyta</taxon>
        <taxon>Charophyceae</taxon>
        <taxon>Charales</taxon>
        <taxon>Characeae</taxon>
        <taxon>Chara</taxon>
    </lineage>
</organism>
<dbReference type="InterPro" id="IPR052778">
    <property type="entry name" value="Centrosome-WD_assoc"/>
</dbReference>
<dbReference type="InterPro" id="IPR001680">
    <property type="entry name" value="WD40_rpt"/>
</dbReference>
<dbReference type="GO" id="GO:1990811">
    <property type="term" value="C:MWP complex"/>
    <property type="evidence" value="ECO:0007669"/>
    <property type="project" value="TreeGrafter"/>
</dbReference>
<comment type="caution">
    <text evidence="1">The sequence shown here is derived from an EMBL/GenBank/DDBJ whole genome shotgun (WGS) entry which is preliminary data.</text>
</comment>
<dbReference type="OrthoDB" id="308690at2759"/>
<dbReference type="SMART" id="SM00320">
    <property type="entry name" value="WD40"/>
    <property type="match status" value="4"/>
</dbReference>
<dbReference type="OMA" id="CWHLNGD"/>
<dbReference type="Pfam" id="PF00400">
    <property type="entry name" value="WD40"/>
    <property type="match status" value="2"/>
</dbReference>
<name>A0A388M4Y8_CHABU</name>
<sequence length="465" mass="52633">MDFSETYKHSGPCAWSPDGKLLAIAVDYRLVVRDLDTLQVVQLYSCLDKISHIEWAPDSIYILCGLFKRAMVQVWSIENAEWTCKIDEGPAGIVHARWSPDGRHILTTSDFQLRVTVWSLVNTACVYVQWPKHATRGLSFSHDGRFMAVAVRRDCKDSIHVLSCDTWEIMESFAVDTFDLADLQWAPEDSCIAVWDSLLYYKVLVYAPDGRCLAKYQAYENALGVKGVMWSPSGQFLAIGSYDQAVRILNYLTWKPLMEHVHPQTIRGPSTVVVYKEVEETRDFDASTLSLDADSPEELGEGAVNCRDMIVRARYQVCEVPVNVPCQKPLPDKPNPKQGPGLLAWSADSRFVCTRNDNMPTAMWIWDVSRLELAAVLLQKEPIRAAAWDPLHPRLILCTGNSRLYMWSPEGTSCVHIPLPKFTATNLRWNPNGQSFVLLDKDTFCCAFVPPPSGYEDHHHDHHDS</sequence>
<dbReference type="Proteomes" id="UP000265515">
    <property type="component" value="Unassembled WGS sequence"/>
</dbReference>
<dbReference type="AlphaFoldDB" id="A0A388M4Y8"/>
<proteinExistence type="predicted"/>